<feature type="signal peptide" evidence="1">
    <location>
        <begin position="1"/>
        <end position="26"/>
    </location>
</feature>
<dbReference type="OrthoDB" id="7390660at2759"/>
<proteinExistence type="predicted"/>
<name>A0A8S3WX50_PARAO</name>
<organism evidence="2 3">
    <name type="scientific">Parnassius apollo</name>
    <name type="common">Apollo butterfly</name>
    <name type="synonym">Papilio apollo</name>
    <dbReference type="NCBI Taxonomy" id="110799"/>
    <lineage>
        <taxon>Eukaryota</taxon>
        <taxon>Metazoa</taxon>
        <taxon>Ecdysozoa</taxon>
        <taxon>Arthropoda</taxon>
        <taxon>Hexapoda</taxon>
        <taxon>Insecta</taxon>
        <taxon>Pterygota</taxon>
        <taxon>Neoptera</taxon>
        <taxon>Endopterygota</taxon>
        <taxon>Lepidoptera</taxon>
        <taxon>Glossata</taxon>
        <taxon>Ditrysia</taxon>
        <taxon>Papilionoidea</taxon>
        <taxon>Papilionidae</taxon>
        <taxon>Parnassiinae</taxon>
        <taxon>Parnassini</taxon>
        <taxon>Parnassius</taxon>
        <taxon>Parnassius</taxon>
    </lineage>
</organism>
<gene>
    <name evidence="2" type="ORF">PAPOLLO_LOCUS10962</name>
</gene>
<keyword evidence="3" id="KW-1185">Reference proteome</keyword>
<sequence>MPVSFLCSKSIILALLLILLMKKIECLPLSNGFSLKFNPISVKEENKLKSFGAVFAKIPQDPTHISERREVLSEAIFAHPAEPANGCTNQIAKLLYPLKNFKNQTNETRAWENANFINIPVIKQHFDAYNILVATAPNNVKLGRKKDALPTVIYVVFPIEDVNEATDLNLPTIYFVNRVDGNVDLSKKEKAEPIFIIDSNRTVTGIKSKEVSKFVRFKNKLRNLYNYEVTRN</sequence>
<dbReference type="EMBL" id="CAJQZP010000774">
    <property type="protein sequence ID" value="CAG4984885.1"/>
    <property type="molecule type" value="Genomic_DNA"/>
</dbReference>
<feature type="chain" id="PRO_5035732265" evidence="1">
    <location>
        <begin position="27"/>
        <end position="232"/>
    </location>
</feature>
<reference evidence="2" key="1">
    <citation type="submission" date="2021-04" db="EMBL/GenBank/DDBJ databases">
        <authorList>
            <person name="Tunstrom K."/>
        </authorList>
    </citation>
    <scope>NUCLEOTIDE SEQUENCE</scope>
</reference>
<dbReference type="Proteomes" id="UP000691718">
    <property type="component" value="Unassembled WGS sequence"/>
</dbReference>
<keyword evidence="1" id="KW-0732">Signal</keyword>
<evidence type="ECO:0000313" key="2">
    <source>
        <dbReference type="EMBL" id="CAG4984885.1"/>
    </source>
</evidence>
<evidence type="ECO:0000256" key="1">
    <source>
        <dbReference type="SAM" id="SignalP"/>
    </source>
</evidence>
<dbReference type="AlphaFoldDB" id="A0A8S3WX50"/>
<evidence type="ECO:0000313" key="3">
    <source>
        <dbReference type="Proteomes" id="UP000691718"/>
    </source>
</evidence>
<accession>A0A8S3WX50</accession>
<protein>
    <submittedName>
        <fullName evidence="2">(apollo) hypothetical protein</fullName>
    </submittedName>
</protein>
<comment type="caution">
    <text evidence="2">The sequence shown here is derived from an EMBL/GenBank/DDBJ whole genome shotgun (WGS) entry which is preliminary data.</text>
</comment>